<name>A0A645F5F9_9ZZZZ</name>
<accession>A0A645F5F9</accession>
<evidence type="ECO:0008006" key="2">
    <source>
        <dbReference type="Google" id="ProtNLM"/>
    </source>
</evidence>
<sequence>MEGELPKIQLADNGVLYVSAKGTEVVGKGIANSDNSEVPVIDIRNITRKTTPDIGATDVLVSSVKTTSQIDGFKIFVNDGVLNVINQNQTDYIVRITDLTGRIIYASSIKSQNFNKKIDLRGIGFVSIQDTQSIYTQKIIF</sequence>
<dbReference type="EMBL" id="VSSQ01055613">
    <property type="protein sequence ID" value="MPN09501.1"/>
    <property type="molecule type" value="Genomic_DNA"/>
</dbReference>
<reference evidence="1" key="1">
    <citation type="submission" date="2019-08" db="EMBL/GenBank/DDBJ databases">
        <authorList>
            <person name="Kucharzyk K."/>
            <person name="Murdoch R.W."/>
            <person name="Higgins S."/>
            <person name="Loffler F."/>
        </authorList>
    </citation>
    <scope>NUCLEOTIDE SEQUENCE</scope>
</reference>
<organism evidence="1">
    <name type="scientific">bioreactor metagenome</name>
    <dbReference type="NCBI Taxonomy" id="1076179"/>
    <lineage>
        <taxon>unclassified sequences</taxon>
        <taxon>metagenomes</taxon>
        <taxon>ecological metagenomes</taxon>
    </lineage>
</organism>
<proteinExistence type="predicted"/>
<dbReference type="AlphaFoldDB" id="A0A645F5F9"/>
<gene>
    <name evidence="1" type="ORF">SDC9_156791</name>
</gene>
<comment type="caution">
    <text evidence="1">The sequence shown here is derived from an EMBL/GenBank/DDBJ whole genome shotgun (WGS) entry which is preliminary data.</text>
</comment>
<evidence type="ECO:0000313" key="1">
    <source>
        <dbReference type="EMBL" id="MPN09501.1"/>
    </source>
</evidence>
<protein>
    <recommendedName>
        <fullName evidence="2">Secretion system C-terminal sorting domain-containing protein</fullName>
    </recommendedName>
</protein>